<comment type="caution">
    <text evidence="2">The sequence shown here is derived from an EMBL/GenBank/DDBJ whole genome shotgun (WGS) entry which is preliminary data.</text>
</comment>
<dbReference type="AlphaFoldDB" id="A0ABD3M055"/>
<evidence type="ECO:0000313" key="2">
    <source>
        <dbReference type="EMBL" id="KAL3756218.1"/>
    </source>
</evidence>
<feature type="region of interest" description="Disordered" evidence="1">
    <location>
        <begin position="120"/>
        <end position="151"/>
    </location>
</feature>
<protein>
    <submittedName>
        <fullName evidence="2">Uncharacterized protein</fullName>
    </submittedName>
</protein>
<dbReference type="EMBL" id="JALLBG020000312">
    <property type="protein sequence ID" value="KAL3756218.1"/>
    <property type="molecule type" value="Genomic_DNA"/>
</dbReference>
<proteinExistence type="predicted"/>
<sequence>MTSFGHCTTPSRPTAVPYHFSTTDEDVDGRWKRVTFDTSLQSLSPENRDSIYEDYVRRGHSSALHGTIMGTPYHYRSSTPSSAVASTKVDEDEEEVLLHVEETKPRRLIESGAVRVHIAKYTNPRRGERENHRSPSSADVAGEEEENTLQETKRLRLIESGAVRVHVAQYTNPRRGRNQHGSPSPSSPEVAVEEEENHLYEEETKPLRLIESGAVRVRIAQYTNTRRGLDKHGSHRLIDQGAVRLQITRHTTPRRKPVYATRHGRMLLSATPLPPSTSSTNPIRVPQTEIRPRHGMLSSSMANTTTVYYGVTPSKQRSNAYFGGGEHKFRAVLSPNITTPVVTAEIDSMENEENGCIRDLPRTLFE</sequence>
<keyword evidence="3" id="KW-1185">Reference proteome</keyword>
<feature type="region of interest" description="Disordered" evidence="1">
    <location>
        <begin position="169"/>
        <end position="204"/>
    </location>
</feature>
<accession>A0ABD3M055</accession>
<organism evidence="2 3">
    <name type="scientific">Discostella pseudostelligera</name>
    <dbReference type="NCBI Taxonomy" id="259834"/>
    <lineage>
        <taxon>Eukaryota</taxon>
        <taxon>Sar</taxon>
        <taxon>Stramenopiles</taxon>
        <taxon>Ochrophyta</taxon>
        <taxon>Bacillariophyta</taxon>
        <taxon>Coscinodiscophyceae</taxon>
        <taxon>Thalassiosirophycidae</taxon>
        <taxon>Stephanodiscales</taxon>
        <taxon>Stephanodiscaceae</taxon>
        <taxon>Discostella</taxon>
    </lineage>
</organism>
<name>A0ABD3M055_9STRA</name>
<gene>
    <name evidence="2" type="ORF">ACHAWU_007169</name>
</gene>
<dbReference type="Proteomes" id="UP001530293">
    <property type="component" value="Unassembled WGS sequence"/>
</dbReference>
<evidence type="ECO:0000256" key="1">
    <source>
        <dbReference type="SAM" id="MobiDB-lite"/>
    </source>
</evidence>
<reference evidence="2 3" key="1">
    <citation type="submission" date="2024-10" db="EMBL/GenBank/DDBJ databases">
        <title>Updated reference genomes for cyclostephanoid diatoms.</title>
        <authorList>
            <person name="Roberts W.R."/>
            <person name="Alverson A.J."/>
        </authorList>
    </citation>
    <scope>NUCLEOTIDE SEQUENCE [LARGE SCALE GENOMIC DNA]</scope>
    <source>
        <strain evidence="2 3">AJA232-27</strain>
    </source>
</reference>
<evidence type="ECO:0000313" key="3">
    <source>
        <dbReference type="Proteomes" id="UP001530293"/>
    </source>
</evidence>